<accession>X1HWD3</accession>
<reference evidence="1" key="1">
    <citation type="journal article" date="2014" name="Front. Microbiol.">
        <title>High frequency of phylogenetically diverse reductive dehalogenase-homologous genes in deep subseafloor sedimentary metagenomes.</title>
        <authorList>
            <person name="Kawai M."/>
            <person name="Futagami T."/>
            <person name="Toyoda A."/>
            <person name="Takaki Y."/>
            <person name="Nishi S."/>
            <person name="Hori S."/>
            <person name="Arai W."/>
            <person name="Tsubouchi T."/>
            <person name="Morono Y."/>
            <person name="Uchiyama I."/>
            <person name="Ito T."/>
            <person name="Fujiyama A."/>
            <person name="Inagaki F."/>
            <person name="Takami H."/>
        </authorList>
    </citation>
    <scope>NUCLEOTIDE SEQUENCE</scope>
    <source>
        <strain evidence="1">Expedition CK06-06</strain>
    </source>
</reference>
<proteinExistence type="predicted"/>
<name>X1HWD3_9ZZZZ</name>
<dbReference type="EMBL" id="BARU01025201">
    <property type="protein sequence ID" value="GAH58134.1"/>
    <property type="molecule type" value="Genomic_DNA"/>
</dbReference>
<sequence>MFLDPNTDDVENMIQHVGPFIYNLPGNKRSEVTIRILELDKLDGRIELIARKMEKLEEIKHLVERIVSEPNQIVKTFLMADLSEKCDIVSEYSGMVKSYVVSLPTGLHSS</sequence>
<organism evidence="1">
    <name type="scientific">marine sediment metagenome</name>
    <dbReference type="NCBI Taxonomy" id="412755"/>
    <lineage>
        <taxon>unclassified sequences</taxon>
        <taxon>metagenomes</taxon>
        <taxon>ecological metagenomes</taxon>
    </lineage>
</organism>
<evidence type="ECO:0000313" key="1">
    <source>
        <dbReference type="EMBL" id="GAH58134.1"/>
    </source>
</evidence>
<dbReference type="AlphaFoldDB" id="X1HWD3"/>
<protein>
    <submittedName>
        <fullName evidence="1">Uncharacterized protein</fullName>
    </submittedName>
</protein>
<gene>
    <name evidence="1" type="ORF">S03H2_40623</name>
</gene>
<comment type="caution">
    <text evidence="1">The sequence shown here is derived from an EMBL/GenBank/DDBJ whole genome shotgun (WGS) entry which is preliminary data.</text>
</comment>